<accession>A0ABY9Q4Z6</accession>
<evidence type="ECO:0000259" key="8">
    <source>
        <dbReference type="Pfam" id="PF02879"/>
    </source>
</evidence>
<keyword evidence="4" id="KW-0479">Metal-binding</keyword>
<organism evidence="10 11">
    <name type="scientific">Terrisporobacter mayombei</name>
    <dbReference type="NCBI Taxonomy" id="1541"/>
    <lineage>
        <taxon>Bacteria</taxon>
        <taxon>Bacillati</taxon>
        <taxon>Bacillota</taxon>
        <taxon>Clostridia</taxon>
        <taxon>Peptostreptococcales</taxon>
        <taxon>Peptostreptococcaceae</taxon>
        <taxon>Terrisporobacter</taxon>
    </lineage>
</organism>
<dbReference type="InterPro" id="IPR005841">
    <property type="entry name" value="Alpha-D-phosphohexomutase_SF"/>
</dbReference>
<dbReference type="EC" id="5.4.2.2" evidence="10"/>
<comment type="similarity">
    <text evidence="2">Belongs to the phosphohexose mutase family.</text>
</comment>
<dbReference type="SUPFAM" id="SSF53738">
    <property type="entry name" value="Phosphoglucomutase, first 3 domains"/>
    <property type="match status" value="3"/>
</dbReference>
<evidence type="ECO:0000256" key="6">
    <source>
        <dbReference type="ARBA" id="ARBA00023235"/>
    </source>
</evidence>
<dbReference type="GO" id="GO:0004614">
    <property type="term" value="F:phosphoglucomutase activity"/>
    <property type="evidence" value="ECO:0007669"/>
    <property type="project" value="UniProtKB-EC"/>
</dbReference>
<dbReference type="InterPro" id="IPR050060">
    <property type="entry name" value="Phosphoglucosamine_mutase"/>
</dbReference>
<dbReference type="InterPro" id="IPR036900">
    <property type="entry name" value="A-D-PHexomutase_C_sf"/>
</dbReference>
<evidence type="ECO:0000313" key="10">
    <source>
        <dbReference type="EMBL" id="WMT83075.1"/>
    </source>
</evidence>
<dbReference type="Pfam" id="PF02878">
    <property type="entry name" value="PGM_PMM_I"/>
    <property type="match status" value="1"/>
</dbReference>
<evidence type="ECO:0000256" key="3">
    <source>
        <dbReference type="ARBA" id="ARBA00022553"/>
    </source>
</evidence>
<proteinExistence type="inferred from homology"/>
<feature type="domain" description="Alpha-D-phosphohexomutase alpha/beta/alpha" evidence="8">
    <location>
        <begin position="181"/>
        <end position="275"/>
    </location>
</feature>
<keyword evidence="5" id="KW-0460">Magnesium</keyword>
<dbReference type="Pfam" id="PF02880">
    <property type="entry name" value="PGM_PMM_III"/>
    <property type="match status" value="1"/>
</dbReference>
<dbReference type="PANTHER" id="PTHR42946:SF1">
    <property type="entry name" value="PHOSPHOGLUCOMUTASE (ALPHA-D-GLUCOSE-1,6-BISPHOSPHATE-DEPENDENT)"/>
    <property type="match status" value="1"/>
</dbReference>
<gene>
    <name evidence="10" type="primary">algC</name>
    <name evidence="10" type="ORF">TEMA_35730</name>
</gene>
<dbReference type="InterPro" id="IPR005846">
    <property type="entry name" value="A-D-PHexomutase_a/b/a-III"/>
</dbReference>
<evidence type="ECO:0000256" key="4">
    <source>
        <dbReference type="ARBA" id="ARBA00022723"/>
    </source>
</evidence>
<dbReference type="PRINTS" id="PR00509">
    <property type="entry name" value="PGMPMM"/>
</dbReference>
<sequence>MIGKLKKLQNGADIRGIALENNDKEVNLTAQEIYYIGQGFIKWIKEEQNNSNQLKIAIGMDSRISGPKLKKTLIESISKTGCFVYDCDISTTPAMFMATVLENYECDGAVMITASHLPYYYNGLKFFTKKGGCENEDIKRIIELATYKQTNEFIRSGKVEKANLIDDYSNYLVKFIRRDVNSKTNYCKPLKGLKIIVDAGNGSGGFFVDKVLKQLGACTDGSQFLNPDGLFPNHIPNPENKEAMKSIREAVIKNNADLGIIFDTDVDRSAIVGDDGLEINRNSLIALISAIILEDHPNSTIVTDSITSTGLKEFIESKGGVHHRFKRGYKNVINESKRLNYEGIESHLAIETSGHAAVKENYFLDDGAYLISKILVKMAQFHEEGRKVTDLISSLKKAKESKEVRIGINKNDFKTYGETVISELEAYVNEVEGWYLSENNYEGIKVFCKENRGNGWFLLRISLHEPLLPLNIESNEIGGIDKIISNLLPYLGKYTDLNIDKLKLNKIDTNN</sequence>
<evidence type="ECO:0000313" key="11">
    <source>
        <dbReference type="Proteomes" id="UP001235030"/>
    </source>
</evidence>
<name>A0ABY9Q4Z6_9FIRM</name>
<evidence type="ECO:0000256" key="5">
    <source>
        <dbReference type="ARBA" id="ARBA00022842"/>
    </source>
</evidence>
<evidence type="ECO:0000259" key="7">
    <source>
        <dbReference type="Pfam" id="PF02878"/>
    </source>
</evidence>
<dbReference type="Pfam" id="PF02879">
    <property type="entry name" value="PGM_PMM_II"/>
    <property type="match status" value="1"/>
</dbReference>
<comment type="cofactor">
    <cofactor evidence="1">
        <name>Mg(2+)</name>
        <dbReference type="ChEBI" id="CHEBI:18420"/>
    </cofactor>
</comment>
<feature type="domain" description="Alpha-D-phosphohexomutase alpha/beta/alpha" evidence="9">
    <location>
        <begin position="281"/>
        <end position="394"/>
    </location>
</feature>
<protein>
    <submittedName>
        <fullName evidence="10">Phosphomannomutase/phosphoglucomutase</fullName>
        <ecNumber evidence="10">5.4.2.2</ecNumber>
    </submittedName>
</protein>
<dbReference type="Gene3D" id="3.40.120.10">
    <property type="entry name" value="Alpha-D-Glucose-1,6-Bisphosphate, subunit A, domain 3"/>
    <property type="match status" value="3"/>
</dbReference>
<dbReference type="SUPFAM" id="SSF55957">
    <property type="entry name" value="Phosphoglucomutase, C-terminal domain"/>
    <property type="match status" value="1"/>
</dbReference>
<reference evidence="10 11" key="1">
    <citation type="submission" date="2022-07" db="EMBL/GenBank/DDBJ databases">
        <title>Genome sequence of Terrisporobacter mayombei DSM6539.</title>
        <authorList>
            <person name="Boeer T."/>
            <person name="Bengelsdorf F.R."/>
            <person name="Daniel R."/>
            <person name="Poehlein A."/>
        </authorList>
    </citation>
    <scope>NUCLEOTIDE SEQUENCE [LARGE SCALE GENOMIC DNA]</scope>
    <source>
        <strain evidence="10 11">DSM 6539</strain>
    </source>
</reference>
<dbReference type="PANTHER" id="PTHR42946">
    <property type="entry name" value="PHOSPHOHEXOSE MUTASE"/>
    <property type="match status" value="1"/>
</dbReference>
<keyword evidence="6 10" id="KW-0413">Isomerase</keyword>
<dbReference type="InterPro" id="IPR016055">
    <property type="entry name" value="A-D-PHexomutase_a/b/a-I/II/III"/>
</dbReference>
<keyword evidence="11" id="KW-1185">Reference proteome</keyword>
<evidence type="ECO:0000256" key="1">
    <source>
        <dbReference type="ARBA" id="ARBA00001946"/>
    </source>
</evidence>
<dbReference type="RefSeq" id="WP_228105191.1">
    <property type="nucleotide sequence ID" value="NZ_CP101637.1"/>
</dbReference>
<dbReference type="InterPro" id="IPR005845">
    <property type="entry name" value="A-D-PHexomutase_a/b/a-II"/>
</dbReference>
<dbReference type="CDD" id="cd03089">
    <property type="entry name" value="PMM_PGM"/>
    <property type="match status" value="1"/>
</dbReference>
<evidence type="ECO:0000256" key="2">
    <source>
        <dbReference type="ARBA" id="ARBA00010231"/>
    </source>
</evidence>
<dbReference type="InterPro" id="IPR005844">
    <property type="entry name" value="A-D-PHexomutase_a/b/a-I"/>
</dbReference>
<dbReference type="Proteomes" id="UP001235030">
    <property type="component" value="Chromosome"/>
</dbReference>
<feature type="domain" description="Alpha-D-phosphohexomutase alpha/beta/alpha" evidence="7">
    <location>
        <begin position="8"/>
        <end position="145"/>
    </location>
</feature>
<dbReference type="Gene3D" id="3.30.310.50">
    <property type="entry name" value="Alpha-D-phosphohexomutase, C-terminal domain"/>
    <property type="match status" value="1"/>
</dbReference>
<keyword evidence="3" id="KW-0597">Phosphoprotein</keyword>
<evidence type="ECO:0000259" key="9">
    <source>
        <dbReference type="Pfam" id="PF02880"/>
    </source>
</evidence>
<dbReference type="EMBL" id="CP101637">
    <property type="protein sequence ID" value="WMT83075.1"/>
    <property type="molecule type" value="Genomic_DNA"/>
</dbReference>